<dbReference type="PANTHER" id="PTHR43133">
    <property type="entry name" value="RNA POLYMERASE ECF-TYPE SIGMA FACTO"/>
    <property type="match status" value="1"/>
</dbReference>
<sequence length="193" mass="22358">MDCAAFFNAIAAGDETAFELFFEQTRVRVYTLAYRWTKSVFAAEEITQDVFISVWTGRRHLAAVKDAESYFSTIIYNKIYRHLRKEASKARVLQLSSRTADKSSNETEETIYINDGERFINKALEHLSPKKRLIYHLSRKEGKSYDEIAAALRLSPHTVKSHLAHALKFIRNYMKDNILSILWLMALLFVGKK</sequence>
<dbReference type="Pfam" id="PF04542">
    <property type="entry name" value="Sigma70_r2"/>
    <property type="match status" value="1"/>
</dbReference>
<evidence type="ECO:0000256" key="1">
    <source>
        <dbReference type="ARBA" id="ARBA00010641"/>
    </source>
</evidence>
<evidence type="ECO:0000256" key="6">
    <source>
        <dbReference type="RuleBase" id="RU000716"/>
    </source>
</evidence>
<dbReference type="AlphaFoldDB" id="A0A8J2UB39"/>
<dbReference type="EMBL" id="BMJC01000001">
    <property type="protein sequence ID" value="GGA91909.1"/>
    <property type="molecule type" value="Genomic_DNA"/>
</dbReference>
<dbReference type="InterPro" id="IPR007627">
    <property type="entry name" value="RNA_pol_sigma70_r2"/>
</dbReference>
<organism evidence="9 10">
    <name type="scientific">Puia dinghuensis</name>
    <dbReference type="NCBI Taxonomy" id="1792502"/>
    <lineage>
        <taxon>Bacteria</taxon>
        <taxon>Pseudomonadati</taxon>
        <taxon>Bacteroidota</taxon>
        <taxon>Chitinophagia</taxon>
        <taxon>Chitinophagales</taxon>
        <taxon>Chitinophagaceae</taxon>
        <taxon>Puia</taxon>
    </lineage>
</organism>
<dbReference type="InterPro" id="IPR039425">
    <property type="entry name" value="RNA_pol_sigma-70-like"/>
</dbReference>
<feature type="domain" description="RNA polymerase sigma factor 70 region 4 type 2" evidence="8">
    <location>
        <begin position="122"/>
        <end position="169"/>
    </location>
</feature>
<reference evidence="9" key="1">
    <citation type="journal article" date="2014" name="Int. J. Syst. Evol. Microbiol.">
        <title>Complete genome sequence of Corynebacterium casei LMG S-19264T (=DSM 44701T), isolated from a smear-ripened cheese.</title>
        <authorList>
            <consortium name="US DOE Joint Genome Institute (JGI-PGF)"/>
            <person name="Walter F."/>
            <person name="Albersmeier A."/>
            <person name="Kalinowski J."/>
            <person name="Ruckert C."/>
        </authorList>
    </citation>
    <scope>NUCLEOTIDE SEQUENCE</scope>
    <source>
        <strain evidence="9">CGMCC 1.15448</strain>
    </source>
</reference>
<evidence type="ECO:0000313" key="9">
    <source>
        <dbReference type="EMBL" id="GGA91909.1"/>
    </source>
</evidence>
<evidence type="ECO:0000259" key="8">
    <source>
        <dbReference type="Pfam" id="PF08281"/>
    </source>
</evidence>
<dbReference type="GO" id="GO:0006352">
    <property type="term" value="P:DNA-templated transcription initiation"/>
    <property type="evidence" value="ECO:0007669"/>
    <property type="project" value="InterPro"/>
</dbReference>
<dbReference type="GO" id="GO:0000428">
    <property type="term" value="C:DNA-directed RNA polymerase complex"/>
    <property type="evidence" value="ECO:0007669"/>
    <property type="project" value="UniProtKB-KW"/>
</dbReference>
<evidence type="ECO:0000256" key="5">
    <source>
        <dbReference type="ARBA" id="ARBA00023163"/>
    </source>
</evidence>
<dbReference type="Proteomes" id="UP000607559">
    <property type="component" value="Unassembled WGS sequence"/>
</dbReference>
<dbReference type="InterPro" id="IPR036388">
    <property type="entry name" value="WH-like_DNA-bd_sf"/>
</dbReference>
<dbReference type="InterPro" id="IPR014284">
    <property type="entry name" value="RNA_pol_sigma-70_dom"/>
</dbReference>
<gene>
    <name evidence="9" type="ORF">GCM10011511_14100</name>
</gene>
<feature type="domain" description="RNA polymerase sigma-70 region 2" evidence="7">
    <location>
        <begin position="22"/>
        <end position="87"/>
    </location>
</feature>
<keyword evidence="4 6" id="KW-0238">DNA-binding</keyword>
<accession>A0A8J2UB39</accession>
<dbReference type="Gene3D" id="1.10.10.10">
    <property type="entry name" value="Winged helix-like DNA-binding domain superfamily/Winged helix DNA-binding domain"/>
    <property type="match status" value="1"/>
</dbReference>
<dbReference type="GO" id="GO:0016987">
    <property type="term" value="F:sigma factor activity"/>
    <property type="evidence" value="ECO:0007669"/>
    <property type="project" value="UniProtKB-KW"/>
</dbReference>
<dbReference type="InterPro" id="IPR013324">
    <property type="entry name" value="RNA_pol_sigma_r3/r4-like"/>
</dbReference>
<protein>
    <recommendedName>
        <fullName evidence="6">RNA polymerase sigma factor</fullName>
    </recommendedName>
</protein>
<keyword evidence="10" id="KW-1185">Reference proteome</keyword>
<dbReference type="GO" id="GO:0003677">
    <property type="term" value="F:DNA binding"/>
    <property type="evidence" value="ECO:0007669"/>
    <property type="project" value="UniProtKB-KW"/>
</dbReference>
<proteinExistence type="inferred from homology"/>
<name>A0A8J2UB39_9BACT</name>
<dbReference type="SUPFAM" id="SSF88659">
    <property type="entry name" value="Sigma3 and sigma4 domains of RNA polymerase sigma factors"/>
    <property type="match status" value="1"/>
</dbReference>
<keyword evidence="2 6" id="KW-0805">Transcription regulation</keyword>
<dbReference type="NCBIfam" id="TIGR02937">
    <property type="entry name" value="sigma70-ECF"/>
    <property type="match status" value="1"/>
</dbReference>
<dbReference type="PROSITE" id="PS01063">
    <property type="entry name" value="SIGMA70_ECF"/>
    <property type="match status" value="1"/>
</dbReference>
<evidence type="ECO:0000313" key="10">
    <source>
        <dbReference type="Proteomes" id="UP000607559"/>
    </source>
</evidence>
<dbReference type="SUPFAM" id="SSF88946">
    <property type="entry name" value="Sigma2 domain of RNA polymerase sigma factors"/>
    <property type="match status" value="1"/>
</dbReference>
<dbReference type="InterPro" id="IPR014327">
    <property type="entry name" value="RNA_pol_sigma70_bacteroid"/>
</dbReference>
<dbReference type="InterPro" id="IPR000838">
    <property type="entry name" value="RNA_pol_sigma70_ECF_CS"/>
</dbReference>
<evidence type="ECO:0000256" key="2">
    <source>
        <dbReference type="ARBA" id="ARBA00023015"/>
    </source>
</evidence>
<evidence type="ECO:0000256" key="4">
    <source>
        <dbReference type="ARBA" id="ARBA00023125"/>
    </source>
</evidence>
<keyword evidence="9" id="KW-0240">DNA-directed RNA polymerase</keyword>
<evidence type="ECO:0000259" key="7">
    <source>
        <dbReference type="Pfam" id="PF04542"/>
    </source>
</evidence>
<evidence type="ECO:0000256" key="3">
    <source>
        <dbReference type="ARBA" id="ARBA00023082"/>
    </source>
</evidence>
<comment type="similarity">
    <text evidence="1 6">Belongs to the sigma-70 factor family. ECF subfamily.</text>
</comment>
<dbReference type="Gene3D" id="1.10.1740.10">
    <property type="match status" value="1"/>
</dbReference>
<dbReference type="InterPro" id="IPR013325">
    <property type="entry name" value="RNA_pol_sigma_r2"/>
</dbReference>
<dbReference type="PANTHER" id="PTHR43133:SF46">
    <property type="entry name" value="RNA POLYMERASE SIGMA-70 FACTOR ECF SUBFAMILY"/>
    <property type="match status" value="1"/>
</dbReference>
<keyword evidence="3 6" id="KW-0731">Sigma factor</keyword>
<dbReference type="InterPro" id="IPR013249">
    <property type="entry name" value="RNA_pol_sigma70_r4_t2"/>
</dbReference>
<dbReference type="Pfam" id="PF08281">
    <property type="entry name" value="Sigma70_r4_2"/>
    <property type="match status" value="1"/>
</dbReference>
<keyword evidence="5 6" id="KW-0804">Transcription</keyword>
<comment type="caution">
    <text evidence="9">The sequence shown here is derived from an EMBL/GenBank/DDBJ whole genome shotgun (WGS) entry which is preliminary data.</text>
</comment>
<reference evidence="9" key="2">
    <citation type="submission" date="2020-09" db="EMBL/GenBank/DDBJ databases">
        <authorList>
            <person name="Sun Q."/>
            <person name="Zhou Y."/>
        </authorList>
    </citation>
    <scope>NUCLEOTIDE SEQUENCE</scope>
    <source>
        <strain evidence="9">CGMCC 1.15448</strain>
    </source>
</reference>
<dbReference type="NCBIfam" id="TIGR02985">
    <property type="entry name" value="Sig70_bacteroi1"/>
    <property type="match status" value="1"/>
</dbReference>